<dbReference type="SMART" id="SM00347">
    <property type="entry name" value="HTH_MARR"/>
    <property type="match status" value="1"/>
</dbReference>
<organism evidence="2 3">
    <name type="scientific">Streptomyces scabichelini</name>
    <dbReference type="NCBI Taxonomy" id="2711217"/>
    <lineage>
        <taxon>Bacteria</taxon>
        <taxon>Bacillati</taxon>
        <taxon>Actinomycetota</taxon>
        <taxon>Actinomycetes</taxon>
        <taxon>Kitasatosporales</taxon>
        <taxon>Streptomycetaceae</taxon>
        <taxon>Streptomyces</taxon>
    </lineage>
</organism>
<dbReference type="InterPro" id="IPR036388">
    <property type="entry name" value="WH-like_DNA-bd_sf"/>
</dbReference>
<dbReference type="AlphaFoldDB" id="A0A6G4V2T7"/>
<dbReference type="InterPro" id="IPR036390">
    <property type="entry name" value="WH_DNA-bd_sf"/>
</dbReference>
<dbReference type="InterPro" id="IPR000835">
    <property type="entry name" value="HTH_MarR-typ"/>
</dbReference>
<dbReference type="RefSeq" id="WP_165257966.1">
    <property type="nucleotide sequence ID" value="NZ_JAAKZY010000029.1"/>
</dbReference>
<evidence type="ECO:0000313" key="2">
    <source>
        <dbReference type="EMBL" id="NGO08316.1"/>
    </source>
</evidence>
<dbReference type="PANTHER" id="PTHR33164:SF43">
    <property type="entry name" value="HTH-TYPE TRANSCRIPTIONAL REPRESSOR YETL"/>
    <property type="match status" value="1"/>
</dbReference>
<keyword evidence="3" id="KW-1185">Reference proteome</keyword>
<dbReference type="GO" id="GO:0006950">
    <property type="term" value="P:response to stress"/>
    <property type="evidence" value="ECO:0007669"/>
    <property type="project" value="TreeGrafter"/>
</dbReference>
<evidence type="ECO:0000313" key="3">
    <source>
        <dbReference type="Proteomes" id="UP000472335"/>
    </source>
</evidence>
<sequence length="151" mass="16827">MTQDDERPIAADALDRVTWALRRAEWAVQARKDQRLRPQGIAAAQYALLISVHTHPGLTGAELARHLNVTPQAVASQVARLEGRGQLERRPHPRHRHVQELHLTDAGRDSLRDADAVIVEIEERIAEKLGAEKAAQLRALLDEVADVVREA</sequence>
<dbReference type="InterPro" id="IPR039422">
    <property type="entry name" value="MarR/SlyA-like"/>
</dbReference>
<comment type="caution">
    <text evidence="2">The sequence shown here is derived from an EMBL/GenBank/DDBJ whole genome shotgun (WGS) entry which is preliminary data.</text>
</comment>
<dbReference type="GO" id="GO:0003700">
    <property type="term" value="F:DNA-binding transcription factor activity"/>
    <property type="evidence" value="ECO:0007669"/>
    <property type="project" value="InterPro"/>
</dbReference>
<evidence type="ECO:0000259" key="1">
    <source>
        <dbReference type="PROSITE" id="PS50995"/>
    </source>
</evidence>
<name>A0A6G4V2T7_9ACTN</name>
<protein>
    <submittedName>
        <fullName evidence="2">MarR family transcriptional regulator</fullName>
    </submittedName>
</protein>
<dbReference type="PROSITE" id="PS50995">
    <property type="entry name" value="HTH_MARR_2"/>
    <property type="match status" value="1"/>
</dbReference>
<reference evidence="2 3" key="1">
    <citation type="submission" date="2020-02" db="EMBL/GenBank/DDBJ databases">
        <title>Whole-genome analyses of novel actinobacteria.</title>
        <authorList>
            <person name="Sahin N."/>
            <person name="Gencbay T."/>
        </authorList>
    </citation>
    <scope>NUCLEOTIDE SEQUENCE [LARGE SCALE GENOMIC DNA]</scope>
    <source>
        <strain evidence="2 3">HC44</strain>
    </source>
</reference>
<dbReference type="Proteomes" id="UP000472335">
    <property type="component" value="Unassembled WGS sequence"/>
</dbReference>
<dbReference type="SUPFAM" id="SSF46785">
    <property type="entry name" value="Winged helix' DNA-binding domain"/>
    <property type="match status" value="1"/>
</dbReference>
<dbReference type="Gene3D" id="1.10.10.10">
    <property type="entry name" value="Winged helix-like DNA-binding domain superfamily/Winged helix DNA-binding domain"/>
    <property type="match status" value="1"/>
</dbReference>
<dbReference type="PANTHER" id="PTHR33164">
    <property type="entry name" value="TRANSCRIPTIONAL REGULATOR, MARR FAMILY"/>
    <property type="match status" value="1"/>
</dbReference>
<proteinExistence type="predicted"/>
<accession>A0A6G4V2T7</accession>
<feature type="domain" description="HTH marR-type" evidence="1">
    <location>
        <begin position="14"/>
        <end position="146"/>
    </location>
</feature>
<gene>
    <name evidence="2" type="ORF">G5C60_11950</name>
</gene>
<dbReference type="Pfam" id="PF12802">
    <property type="entry name" value="MarR_2"/>
    <property type="match status" value="1"/>
</dbReference>
<dbReference type="EMBL" id="JAAKZY010000029">
    <property type="protein sequence ID" value="NGO08316.1"/>
    <property type="molecule type" value="Genomic_DNA"/>
</dbReference>